<feature type="non-terminal residue" evidence="3">
    <location>
        <position position="1"/>
    </location>
</feature>
<evidence type="ECO:0008006" key="5">
    <source>
        <dbReference type="Google" id="ProtNLM"/>
    </source>
</evidence>
<dbReference type="PANTHER" id="PTHR22898">
    <property type="entry name" value="UNCHARACTERIZED GLYCOSOL TRANSFERASE-RELATED"/>
    <property type="match status" value="1"/>
</dbReference>
<name>A0AAV5UMS7_9BILA</name>
<dbReference type="Pfam" id="PF01531">
    <property type="entry name" value="Glyco_transf_11"/>
    <property type="match status" value="1"/>
</dbReference>
<dbReference type="InterPro" id="IPR052501">
    <property type="entry name" value="Alpha-1-2_FucT"/>
</dbReference>
<evidence type="ECO:0000256" key="1">
    <source>
        <dbReference type="ARBA" id="ARBA00022676"/>
    </source>
</evidence>
<evidence type="ECO:0000313" key="3">
    <source>
        <dbReference type="EMBL" id="GMT07649.1"/>
    </source>
</evidence>
<evidence type="ECO:0000256" key="2">
    <source>
        <dbReference type="ARBA" id="ARBA00022679"/>
    </source>
</evidence>
<gene>
    <name evidence="3" type="ORF">PENTCL1PPCAC_29823</name>
</gene>
<dbReference type="EMBL" id="BTSX01000006">
    <property type="protein sequence ID" value="GMT07649.1"/>
    <property type="molecule type" value="Genomic_DNA"/>
</dbReference>
<keyword evidence="1" id="KW-0328">Glycosyltransferase</keyword>
<dbReference type="Proteomes" id="UP001432027">
    <property type="component" value="Unassembled WGS sequence"/>
</dbReference>
<sequence length="192" mass="21977">QSYFYFMNLSREEIFTRLDLSYETKSIVDKEILMNIDFSDYDHILCVHSKRGDILTTGLQSPSNASFLLKATNFVYLRQEANSKLVLLIGDDLDWQKDIATTLTSQGKNVVVLPRLNSTTSSVADLHISRKFCDTVLLTASASTIGWWMAYLSKGQNVYYNYQPSTDPLYTKEFESTQFFPSSWMPLKSSEL</sequence>
<comment type="caution">
    <text evidence="3">The sequence shown here is derived from an EMBL/GenBank/DDBJ whole genome shotgun (WGS) entry which is preliminary data.</text>
</comment>
<dbReference type="GO" id="GO:0005975">
    <property type="term" value="P:carbohydrate metabolic process"/>
    <property type="evidence" value="ECO:0007669"/>
    <property type="project" value="InterPro"/>
</dbReference>
<reference evidence="3" key="1">
    <citation type="submission" date="2023-10" db="EMBL/GenBank/DDBJ databases">
        <title>Genome assembly of Pristionchus species.</title>
        <authorList>
            <person name="Yoshida K."/>
            <person name="Sommer R.J."/>
        </authorList>
    </citation>
    <scope>NUCLEOTIDE SEQUENCE</scope>
    <source>
        <strain evidence="3">RS0144</strain>
    </source>
</reference>
<keyword evidence="2" id="KW-0808">Transferase</keyword>
<protein>
    <recommendedName>
        <fullName evidence="5">L-Fucosyltransferase</fullName>
    </recommendedName>
</protein>
<feature type="non-terminal residue" evidence="3">
    <location>
        <position position="192"/>
    </location>
</feature>
<dbReference type="AlphaFoldDB" id="A0AAV5UMS7"/>
<accession>A0AAV5UMS7</accession>
<dbReference type="GO" id="GO:0008107">
    <property type="term" value="F:galactoside 2-alpha-L-fucosyltransferase activity"/>
    <property type="evidence" value="ECO:0007669"/>
    <property type="project" value="InterPro"/>
</dbReference>
<dbReference type="PANTHER" id="PTHR22898:SF3">
    <property type="entry name" value="ALPHA-1,2-FUCOSYLTRANSFERASE-RELATED"/>
    <property type="match status" value="1"/>
</dbReference>
<proteinExistence type="predicted"/>
<organism evidence="3 4">
    <name type="scientific">Pristionchus entomophagus</name>
    <dbReference type="NCBI Taxonomy" id="358040"/>
    <lineage>
        <taxon>Eukaryota</taxon>
        <taxon>Metazoa</taxon>
        <taxon>Ecdysozoa</taxon>
        <taxon>Nematoda</taxon>
        <taxon>Chromadorea</taxon>
        <taxon>Rhabditida</taxon>
        <taxon>Rhabditina</taxon>
        <taxon>Diplogasteromorpha</taxon>
        <taxon>Diplogasteroidea</taxon>
        <taxon>Neodiplogasteridae</taxon>
        <taxon>Pristionchus</taxon>
    </lineage>
</organism>
<dbReference type="GO" id="GO:0016020">
    <property type="term" value="C:membrane"/>
    <property type="evidence" value="ECO:0007669"/>
    <property type="project" value="InterPro"/>
</dbReference>
<keyword evidence="4" id="KW-1185">Reference proteome</keyword>
<dbReference type="InterPro" id="IPR002516">
    <property type="entry name" value="Glyco_trans_11"/>
</dbReference>
<evidence type="ECO:0000313" key="4">
    <source>
        <dbReference type="Proteomes" id="UP001432027"/>
    </source>
</evidence>